<protein>
    <recommendedName>
        <fullName evidence="11">Membrane transport protein</fullName>
    </recommendedName>
</protein>
<dbReference type="GO" id="GO:0005886">
    <property type="term" value="C:plasma membrane"/>
    <property type="evidence" value="ECO:0007669"/>
    <property type="project" value="UniProtKB-SubCell"/>
</dbReference>
<dbReference type="eggNOG" id="COG0679">
    <property type="taxonomic scope" value="Bacteria"/>
</dbReference>
<dbReference type="AlphaFoldDB" id="A0A1G6A8F9"/>
<feature type="transmembrane region" description="Helical" evidence="8">
    <location>
        <begin position="126"/>
        <end position="147"/>
    </location>
</feature>
<keyword evidence="4" id="KW-1003">Cell membrane</keyword>
<evidence type="ECO:0008006" key="11">
    <source>
        <dbReference type="Google" id="ProtNLM"/>
    </source>
</evidence>
<evidence type="ECO:0000256" key="5">
    <source>
        <dbReference type="ARBA" id="ARBA00022692"/>
    </source>
</evidence>
<sequence>MFTTLISQIFIMFLLMGFGVLASKLKIIRRESSDDLTALLINIISPALIVMALQRPITDDILHIIFLVGLGVVAIYLIEIVISHLTFSKLSNIDSRRSAIFASVYNNVGFIGIPLVSAVIGQDGVLYAVISMIVYNIFCWTHGSSLFQPDLSFGDRIRSIFLNPNVIAIIIGLCLFFTSTNIPSIIGNTLTYLGNANTPLSMLIIGFTLANARLKKETFNKTVLTSVLYRNIVFPLLSMLVFKLIGLEGINYTASLLIAACPAPSLVVIFTIQAKGNTDDAVAEVGLSTLFSLISIPFIFAISNFLF</sequence>
<keyword evidence="7 8" id="KW-0472">Membrane</keyword>
<evidence type="ECO:0000256" key="8">
    <source>
        <dbReference type="SAM" id="Phobius"/>
    </source>
</evidence>
<dbReference type="RefSeq" id="WP_074485009.1">
    <property type="nucleotide sequence ID" value="NZ_FMXP01000003.1"/>
</dbReference>
<evidence type="ECO:0000256" key="7">
    <source>
        <dbReference type="ARBA" id="ARBA00023136"/>
    </source>
</evidence>
<evidence type="ECO:0000313" key="10">
    <source>
        <dbReference type="Proteomes" id="UP000182508"/>
    </source>
</evidence>
<feature type="transmembrane region" description="Helical" evidence="8">
    <location>
        <begin position="222"/>
        <end position="246"/>
    </location>
</feature>
<evidence type="ECO:0000256" key="1">
    <source>
        <dbReference type="ARBA" id="ARBA00004651"/>
    </source>
</evidence>
<dbReference type="Proteomes" id="UP000182508">
    <property type="component" value="Unassembled WGS sequence"/>
</dbReference>
<feature type="transmembrane region" description="Helical" evidence="8">
    <location>
        <begin position="159"/>
        <end position="178"/>
    </location>
</feature>
<accession>A0A1G6A8F9</accession>
<dbReference type="InterPro" id="IPR038770">
    <property type="entry name" value="Na+/solute_symporter_sf"/>
</dbReference>
<dbReference type="GO" id="GO:0055085">
    <property type="term" value="P:transmembrane transport"/>
    <property type="evidence" value="ECO:0007669"/>
    <property type="project" value="InterPro"/>
</dbReference>
<feature type="transmembrane region" description="Helical" evidence="8">
    <location>
        <begin position="99"/>
        <end position="120"/>
    </location>
</feature>
<dbReference type="PANTHER" id="PTHR36838">
    <property type="entry name" value="AUXIN EFFLUX CARRIER FAMILY PROTEIN"/>
    <property type="match status" value="1"/>
</dbReference>
<evidence type="ECO:0000256" key="3">
    <source>
        <dbReference type="ARBA" id="ARBA00022448"/>
    </source>
</evidence>
<feature type="transmembrane region" description="Helical" evidence="8">
    <location>
        <begin position="190"/>
        <end position="210"/>
    </location>
</feature>
<keyword evidence="5 8" id="KW-0812">Transmembrane</keyword>
<evidence type="ECO:0000256" key="4">
    <source>
        <dbReference type="ARBA" id="ARBA00022475"/>
    </source>
</evidence>
<dbReference type="STRING" id="439219.SAMN02910293_00237"/>
<feature type="transmembrane region" description="Helical" evidence="8">
    <location>
        <begin position="285"/>
        <end position="306"/>
    </location>
</feature>
<name>A0A1G6A8F9_9STRE</name>
<feature type="transmembrane region" description="Helical" evidence="8">
    <location>
        <begin position="6"/>
        <end position="24"/>
    </location>
</feature>
<reference evidence="9 10" key="1">
    <citation type="submission" date="2016-10" db="EMBL/GenBank/DDBJ databases">
        <authorList>
            <person name="de Groot N.N."/>
        </authorList>
    </citation>
    <scope>NUCLEOTIDE SEQUENCE [LARGE SCALE GENOMIC DNA]</scope>
    <source>
        <strain evidence="9 10">A-4</strain>
    </source>
</reference>
<evidence type="ECO:0000256" key="6">
    <source>
        <dbReference type="ARBA" id="ARBA00022989"/>
    </source>
</evidence>
<feature type="transmembrane region" description="Helical" evidence="8">
    <location>
        <begin position="36"/>
        <end position="55"/>
    </location>
</feature>
<dbReference type="Gene3D" id="1.20.1530.20">
    <property type="match status" value="1"/>
</dbReference>
<evidence type="ECO:0000313" key="9">
    <source>
        <dbReference type="EMBL" id="SDB04704.1"/>
    </source>
</evidence>
<dbReference type="PANTHER" id="PTHR36838:SF1">
    <property type="entry name" value="SLR1864 PROTEIN"/>
    <property type="match status" value="1"/>
</dbReference>
<organism evidence="9 10">
    <name type="scientific">Streptococcus henryi</name>
    <dbReference type="NCBI Taxonomy" id="439219"/>
    <lineage>
        <taxon>Bacteria</taxon>
        <taxon>Bacillati</taxon>
        <taxon>Bacillota</taxon>
        <taxon>Bacilli</taxon>
        <taxon>Lactobacillales</taxon>
        <taxon>Streptococcaceae</taxon>
        <taxon>Streptococcus</taxon>
    </lineage>
</organism>
<dbReference type="InterPro" id="IPR004776">
    <property type="entry name" value="Mem_transp_PIN-like"/>
</dbReference>
<comment type="subcellular location">
    <subcellularLocation>
        <location evidence="1">Cell membrane</location>
        <topology evidence="1">Multi-pass membrane protein</topology>
    </subcellularLocation>
</comment>
<keyword evidence="3" id="KW-0813">Transport</keyword>
<comment type="similarity">
    <text evidence="2">Belongs to the auxin efflux carrier (TC 2.A.69) family.</text>
</comment>
<feature type="transmembrane region" description="Helical" evidence="8">
    <location>
        <begin position="252"/>
        <end position="273"/>
    </location>
</feature>
<keyword evidence="6 8" id="KW-1133">Transmembrane helix</keyword>
<gene>
    <name evidence="9" type="ORF">SAMN02910293_00237</name>
</gene>
<dbReference type="Pfam" id="PF03547">
    <property type="entry name" value="Mem_trans"/>
    <property type="match status" value="2"/>
</dbReference>
<keyword evidence="10" id="KW-1185">Reference proteome</keyword>
<proteinExistence type="inferred from homology"/>
<feature type="transmembrane region" description="Helical" evidence="8">
    <location>
        <begin position="61"/>
        <end position="87"/>
    </location>
</feature>
<dbReference type="EMBL" id="FMXP01000003">
    <property type="protein sequence ID" value="SDB04704.1"/>
    <property type="molecule type" value="Genomic_DNA"/>
</dbReference>
<evidence type="ECO:0000256" key="2">
    <source>
        <dbReference type="ARBA" id="ARBA00010145"/>
    </source>
</evidence>